<dbReference type="SUPFAM" id="SSF57756">
    <property type="entry name" value="Retrovirus zinc finger-like domains"/>
    <property type="match status" value="1"/>
</dbReference>
<feature type="compositionally biased region" description="Basic and acidic residues" evidence="2">
    <location>
        <begin position="68"/>
        <end position="80"/>
    </location>
</feature>
<feature type="compositionally biased region" description="Basic residues" evidence="2">
    <location>
        <begin position="53"/>
        <end position="65"/>
    </location>
</feature>
<dbReference type="Proteomes" id="UP001642501">
    <property type="component" value="Unassembled WGS sequence"/>
</dbReference>
<comment type="caution">
    <text evidence="4">The sequence shown here is derived from an EMBL/GenBank/DDBJ whole genome shotgun (WGS) entry which is preliminary data.</text>
</comment>
<sequence length="116" mass="13017">MELGTSHVDDTQRRKFTGKCYNCGKVGHYARDCRSRVPETNDKNESGWFPRAPKTKNVKQMRHSFAHNSKDYGSEPEEHTTSLTSQQAPALDKYTQDTQDDSGNGGVRLPQGADLD</sequence>
<dbReference type="Pfam" id="PF00098">
    <property type="entry name" value="zf-CCHC"/>
    <property type="match status" value="1"/>
</dbReference>
<evidence type="ECO:0000313" key="4">
    <source>
        <dbReference type="EMBL" id="CAK7266828.1"/>
    </source>
</evidence>
<organism evidence="4 5">
    <name type="scientific">Sporothrix epigloea</name>
    <dbReference type="NCBI Taxonomy" id="1892477"/>
    <lineage>
        <taxon>Eukaryota</taxon>
        <taxon>Fungi</taxon>
        <taxon>Dikarya</taxon>
        <taxon>Ascomycota</taxon>
        <taxon>Pezizomycotina</taxon>
        <taxon>Sordariomycetes</taxon>
        <taxon>Sordariomycetidae</taxon>
        <taxon>Ophiostomatales</taxon>
        <taxon>Ophiostomataceae</taxon>
        <taxon>Sporothrix</taxon>
    </lineage>
</organism>
<dbReference type="InterPro" id="IPR001878">
    <property type="entry name" value="Znf_CCHC"/>
</dbReference>
<keyword evidence="1" id="KW-0479">Metal-binding</keyword>
<reference evidence="4 5" key="1">
    <citation type="submission" date="2024-01" db="EMBL/GenBank/DDBJ databases">
        <authorList>
            <person name="Allen C."/>
            <person name="Tagirdzhanova G."/>
        </authorList>
    </citation>
    <scope>NUCLEOTIDE SEQUENCE [LARGE SCALE GENOMIC DNA]</scope>
    <source>
        <strain evidence="4 5">CBS 573.63</strain>
    </source>
</reference>
<evidence type="ECO:0000256" key="1">
    <source>
        <dbReference type="PROSITE-ProRule" id="PRU00047"/>
    </source>
</evidence>
<dbReference type="Gene3D" id="4.10.60.10">
    <property type="entry name" value="Zinc finger, CCHC-type"/>
    <property type="match status" value="1"/>
</dbReference>
<evidence type="ECO:0000256" key="2">
    <source>
        <dbReference type="SAM" id="MobiDB-lite"/>
    </source>
</evidence>
<evidence type="ECO:0000313" key="5">
    <source>
        <dbReference type="Proteomes" id="UP001642501"/>
    </source>
</evidence>
<keyword evidence="1" id="KW-0863">Zinc-finger</keyword>
<evidence type="ECO:0000259" key="3">
    <source>
        <dbReference type="PROSITE" id="PS50158"/>
    </source>
</evidence>
<protein>
    <recommendedName>
        <fullName evidence="3">CCHC-type domain-containing protein</fullName>
    </recommendedName>
</protein>
<gene>
    <name evidence="4" type="ORF">SEPCBS57363_002289</name>
</gene>
<dbReference type="InterPro" id="IPR036875">
    <property type="entry name" value="Znf_CCHC_sf"/>
</dbReference>
<name>A0ABP0DF28_9PEZI</name>
<keyword evidence="1" id="KW-0862">Zinc</keyword>
<feature type="region of interest" description="Disordered" evidence="2">
    <location>
        <begin position="35"/>
        <end position="116"/>
    </location>
</feature>
<dbReference type="SMART" id="SM00343">
    <property type="entry name" value="ZnF_C2HC"/>
    <property type="match status" value="1"/>
</dbReference>
<feature type="compositionally biased region" description="Basic and acidic residues" evidence="2">
    <location>
        <begin position="35"/>
        <end position="45"/>
    </location>
</feature>
<dbReference type="PROSITE" id="PS50158">
    <property type="entry name" value="ZF_CCHC"/>
    <property type="match status" value="1"/>
</dbReference>
<accession>A0ABP0DF28</accession>
<feature type="domain" description="CCHC-type" evidence="3">
    <location>
        <begin position="19"/>
        <end position="35"/>
    </location>
</feature>
<dbReference type="EMBL" id="CAWUOM010000029">
    <property type="protein sequence ID" value="CAK7266828.1"/>
    <property type="molecule type" value="Genomic_DNA"/>
</dbReference>
<proteinExistence type="predicted"/>
<keyword evidence="5" id="KW-1185">Reference proteome</keyword>